<gene>
    <name evidence="1" type="ORF">METZ01_LOCUS338355</name>
</gene>
<reference evidence="1" key="1">
    <citation type="submission" date="2018-05" db="EMBL/GenBank/DDBJ databases">
        <authorList>
            <person name="Lanie J.A."/>
            <person name="Ng W.-L."/>
            <person name="Kazmierczak K.M."/>
            <person name="Andrzejewski T.M."/>
            <person name="Davidsen T.M."/>
            <person name="Wayne K.J."/>
            <person name="Tettelin H."/>
            <person name="Glass J.I."/>
            <person name="Rusch D."/>
            <person name="Podicherti R."/>
            <person name="Tsui H.-C.T."/>
            <person name="Winkler M.E."/>
        </authorList>
    </citation>
    <scope>NUCLEOTIDE SEQUENCE</scope>
</reference>
<organism evidence="1">
    <name type="scientific">marine metagenome</name>
    <dbReference type="NCBI Taxonomy" id="408172"/>
    <lineage>
        <taxon>unclassified sequences</taxon>
        <taxon>metagenomes</taxon>
        <taxon>ecological metagenomes</taxon>
    </lineage>
</organism>
<accession>A0A382QMF5</accession>
<dbReference type="EMBL" id="UINC01114880">
    <property type="protein sequence ID" value="SVC85501.1"/>
    <property type="molecule type" value="Genomic_DNA"/>
</dbReference>
<proteinExistence type="predicted"/>
<evidence type="ECO:0000313" key="1">
    <source>
        <dbReference type="EMBL" id="SVC85501.1"/>
    </source>
</evidence>
<sequence length="139" mass="16010">MAKIVIGTQHKENYNTTGEGEPYWKFKGGSEYIVSIPKGMSPVHVLVEVAPLIEYKNEMSEEYVLGHKIVDNSYQSDFEKSQLEYEGYPGHSEPRLSKVNGVWKLLEAFENDKGFWKRQWTIKKGKEISNFEEIFSNAA</sequence>
<dbReference type="AlphaFoldDB" id="A0A382QMF5"/>
<name>A0A382QMF5_9ZZZZ</name>
<protein>
    <submittedName>
        <fullName evidence="1">Uncharacterized protein</fullName>
    </submittedName>
</protein>